<evidence type="ECO:0000313" key="1">
    <source>
        <dbReference type="EMBL" id="KJB55518.1"/>
    </source>
</evidence>
<keyword evidence="2" id="KW-1185">Reference proteome</keyword>
<protein>
    <submittedName>
        <fullName evidence="1">Uncharacterized protein</fullName>
    </submittedName>
</protein>
<organism evidence="1 2">
    <name type="scientific">Gossypium raimondii</name>
    <name type="common">Peruvian cotton</name>
    <name type="synonym">Gossypium klotzschianum subsp. raimondii</name>
    <dbReference type="NCBI Taxonomy" id="29730"/>
    <lineage>
        <taxon>Eukaryota</taxon>
        <taxon>Viridiplantae</taxon>
        <taxon>Streptophyta</taxon>
        <taxon>Embryophyta</taxon>
        <taxon>Tracheophyta</taxon>
        <taxon>Spermatophyta</taxon>
        <taxon>Magnoliopsida</taxon>
        <taxon>eudicotyledons</taxon>
        <taxon>Gunneridae</taxon>
        <taxon>Pentapetalae</taxon>
        <taxon>rosids</taxon>
        <taxon>malvids</taxon>
        <taxon>Malvales</taxon>
        <taxon>Malvaceae</taxon>
        <taxon>Malvoideae</taxon>
        <taxon>Gossypium</taxon>
    </lineage>
</organism>
<dbReference type="Proteomes" id="UP000032304">
    <property type="component" value="Chromosome 9"/>
</dbReference>
<evidence type="ECO:0000313" key="2">
    <source>
        <dbReference type="Proteomes" id="UP000032304"/>
    </source>
</evidence>
<proteinExistence type="predicted"/>
<accession>A0A0D2RWE9</accession>
<dbReference type="EMBL" id="CM001748">
    <property type="protein sequence ID" value="KJB55518.1"/>
    <property type="molecule type" value="Genomic_DNA"/>
</dbReference>
<sequence length="67" mass="7971">MNLELKCSCHRYVSRIPHLLWLIQLVNFVIRKHEILRLVLIALRILNRCRVLYFLCGSTCLLLSHDP</sequence>
<reference evidence="1 2" key="1">
    <citation type="journal article" date="2012" name="Nature">
        <title>Repeated polyploidization of Gossypium genomes and the evolution of spinnable cotton fibres.</title>
        <authorList>
            <person name="Paterson A.H."/>
            <person name="Wendel J.F."/>
            <person name="Gundlach H."/>
            <person name="Guo H."/>
            <person name="Jenkins J."/>
            <person name="Jin D."/>
            <person name="Llewellyn D."/>
            <person name="Showmaker K.C."/>
            <person name="Shu S."/>
            <person name="Udall J."/>
            <person name="Yoo M.J."/>
            <person name="Byers R."/>
            <person name="Chen W."/>
            <person name="Doron-Faigenboim A."/>
            <person name="Duke M.V."/>
            <person name="Gong L."/>
            <person name="Grimwood J."/>
            <person name="Grover C."/>
            <person name="Grupp K."/>
            <person name="Hu G."/>
            <person name="Lee T.H."/>
            <person name="Li J."/>
            <person name="Lin L."/>
            <person name="Liu T."/>
            <person name="Marler B.S."/>
            <person name="Page J.T."/>
            <person name="Roberts A.W."/>
            <person name="Romanel E."/>
            <person name="Sanders W.S."/>
            <person name="Szadkowski E."/>
            <person name="Tan X."/>
            <person name="Tang H."/>
            <person name="Xu C."/>
            <person name="Wang J."/>
            <person name="Wang Z."/>
            <person name="Zhang D."/>
            <person name="Zhang L."/>
            <person name="Ashrafi H."/>
            <person name="Bedon F."/>
            <person name="Bowers J.E."/>
            <person name="Brubaker C.L."/>
            <person name="Chee P.W."/>
            <person name="Das S."/>
            <person name="Gingle A.R."/>
            <person name="Haigler C.H."/>
            <person name="Harker D."/>
            <person name="Hoffmann L.V."/>
            <person name="Hovav R."/>
            <person name="Jones D.C."/>
            <person name="Lemke C."/>
            <person name="Mansoor S."/>
            <person name="ur Rahman M."/>
            <person name="Rainville L.N."/>
            <person name="Rambani A."/>
            <person name="Reddy U.K."/>
            <person name="Rong J.K."/>
            <person name="Saranga Y."/>
            <person name="Scheffler B.E."/>
            <person name="Scheffler J.A."/>
            <person name="Stelly D.M."/>
            <person name="Triplett B.A."/>
            <person name="Van Deynze A."/>
            <person name="Vaslin M.F."/>
            <person name="Waghmare V.N."/>
            <person name="Walford S.A."/>
            <person name="Wright R.J."/>
            <person name="Zaki E.A."/>
            <person name="Zhang T."/>
            <person name="Dennis E.S."/>
            <person name="Mayer K.F."/>
            <person name="Peterson D.G."/>
            <person name="Rokhsar D.S."/>
            <person name="Wang X."/>
            <person name="Schmutz J."/>
        </authorList>
    </citation>
    <scope>NUCLEOTIDE SEQUENCE [LARGE SCALE GENOMIC DNA]</scope>
</reference>
<name>A0A0D2RWE9_GOSRA</name>
<gene>
    <name evidence="1" type="ORF">B456_009G080500</name>
</gene>
<dbReference type="Gramene" id="KJB55518">
    <property type="protein sequence ID" value="KJB55518"/>
    <property type="gene ID" value="B456_009G080500"/>
</dbReference>
<dbReference type="AlphaFoldDB" id="A0A0D2RWE9"/>